<evidence type="ECO:0000256" key="1">
    <source>
        <dbReference type="SAM" id="MobiDB-lite"/>
    </source>
</evidence>
<evidence type="ECO:0000313" key="3">
    <source>
        <dbReference type="Proteomes" id="UP000314294"/>
    </source>
</evidence>
<comment type="caution">
    <text evidence="2">The sequence shown here is derived from an EMBL/GenBank/DDBJ whole genome shotgun (WGS) entry which is preliminary data.</text>
</comment>
<dbReference type="AlphaFoldDB" id="A0A4Z2GIT1"/>
<evidence type="ECO:0000313" key="2">
    <source>
        <dbReference type="EMBL" id="TNN53155.1"/>
    </source>
</evidence>
<feature type="compositionally biased region" description="Basic and acidic residues" evidence="1">
    <location>
        <begin position="42"/>
        <end position="64"/>
    </location>
</feature>
<accession>A0A4Z2GIT1</accession>
<protein>
    <submittedName>
        <fullName evidence="2">Uncharacterized protein</fullName>
    </submittedName>
</protein>
<proteinExistence type="predicted"/>
<feature type="compositionally biased region" description="Basic and acidic residues" evidence="1">
    <location>
        <begin position="76"/>
        <end position="97"/>
    </location>
</feature>
<dbReference type="Proteomes" id="UP000314294">
    <property type="component" value="Unassembled WGS sequence"/>
</dbReference>
<feature type="region of interest" description="Disordered" evidence="1">
    <location>
        <begin position="1"/>
        <end position="107"/>
    </location>
</feature>
<sequence>MKRVDTREATTSRGPEGVGPAGPATPPEPGVTWSVVLGVSEGGRREGRATSVGREERRGGREGWMDAARQGGGEEEGGRREPSRREKGPKGRGEKGGGARKTWIEVT</sequence>
<gene>
    <name evidence="2" type="ORF">EYF80_036616</name>
</gene>
<name>A0A4Z2GIT1_9TELE</name>
<organism evidence="2 3">
    <name type="scientific">Liparis tanakae</name>
    <name type="common">Tanaka's snailfish</name>
    <dbReference type="NCBI Taxonomy" id="230148"/>
    <lineage>
        <taxon>Eukaryota</taxon>
        <taxon>Metazoa</taxon>
        <taxon>Chordata</taxon>
        <taxon>Craniata</taxon>
        <taxon>Vertebrata</taxon>
        <taxon>Euteleostomi</taxon>
        <taxon>Actinopterygii</taxon>
        <taxon>Neopterygii</taxon>
        <taxon>Teleostei</taxon>
        <taxon>Neoteleostei</taxon>
        <taxon>Acanthomorphata</taxon>
        <taxon>Eupercaria</taxon>
        <taxon>Perciformes</taxon>
        <taxon>Cottioidei</taxon>
        <taxon>Cottales</taxon>
        <taxon>Liparidae</taxon>
        <taxon>Liparis</taxon>
    </lineage>
</organism>
<reference evidence="2 3" key="1">
    <citation type="submission" date="2019-03" db="EMBL/GenBank/DDBJ databases">
        <title>First draft genome of Liparis tanakae, snailfish: a comprehensive survey of snailfish specific genes.</title>
        <authorList>
            <person name="Kim W."/>
            <person name="Song I."/>
            <person name="Jeong J.-H."/>
            <person name="Kim D."/>
            <person name="Kim S."/>
            <person name="Ryu S."/>
            <person name="Song J.Y."/>
            <person name="Lee S.K."/>
        </authorList>
    </citation>
    <scope>NUCLEOTIDE SEQUENCE [LARGE SCALE GENOMIC DNA]</scope>
    <source>
        <tissue evidence="2">Muscle</tissue>
    </source>
</reference>
<keyword evidence="3" id="KW-1185">Reference proteome</keyword>
<feature type="compositionally biased region" description="Basic and acidic residues" evidence="1">
    <location>
        <begin position="1"/>
        <end position="10"/>
    </location>
</feature>
<dbReference type="EMBL" id="SRLO01000524">
    <property type="protein sequence ID" value="TNN53155.1"/>
    <property type="molecule type" value="Genomic_DNA"/>
</dbReference>